<evidence type="ECO:0000313" key="2">
    <source>
        <dbReference type="Proteomes" id="UP000050761"/>
    </source>
</evidence>
<reference evidence="3" key="2">
    <citation type="submission" date="2019-09" db="UniProtKB">
        <authorList>
            <consortium name="WormBaseParasite"/>
        </authorList>
    </citation>
    <scope>IDENTIFICATION</scope>
</reference>
<sequence length="290" mass="33017">MGKIPTCAQICGDTTLELPQRTSRHCRGPKNWRDQQSIRIHFYGGIPSRLRNKRTLVGRPSKPLLVKWVANYTELRRHSLSRQILAVLFTKNRKRGGSHISSNSCISNDETVEAATQATLLNLTRSSSVYRAKRVISNVMIFISLSIRHLYTSRRDAILRKILALKVAAPTHELTGRELPEATRCLIRDHQSHADVATPSKTPIYIAPKTTLARLIIVEAHDQYHRGVSHTMATNKTFLDFPFEYIGKRNDVTYHTPEKAQGLATQREVERVLKSSIKLTEDFWKILSTQ</sequence>
<gene>
    <name evidence="1" type="ORF">HPBE_LOCUS18453</name>
</gene>
<proteinExistence type="predicted"/>
<accession>A0A183G955</accession>
<reference evidence="1 2" key="1">
    <citation type="submission" date="2018-11" db="EMBL/GenBank/DDBJ databases">
        <authorList>
            <consortium name="Pathogen Informatics"/>
        </authorList>
    </citation>
    <scope>NUCLEOTIDE SEQUENCE [LARGE SCALE GENOMIC DNA]</scope>
</reference>
<dbReference type="EMBL" id="UZAH01030690">
    <property type="protein sequence ID" value="VDP11627.1"/>
    <property type="molecule type" value="Genomic_DNA"/>
</dbReference>
<evidence type="ECO:0000313" key="3">
    <source>
        <dbReference type="WBParaSite" id="HPBE_0001845401-mRNA-1"/>
    </source>
</evidence>
<organism evidence="2 3">
    <name type="scientific">Heligmosomoides polygyrus</name>
    <name type="common">Parasitic roundworm</name>
    <dbReference type="NCBI Taxonomy" id="6339"/>
    <lineage>
        <taxon>Eukaryota</taxon>
        <taxon>Metazoa</taxon>
        <taxon>Ecdysozoa</taxon>
        <taxon>Nematoda</taxon>
        <taxon>Chromadorea</taxon>
        <taxon>Rhabditida</taxon>
        <taxon>Rhabditina</taxon>
        <taxon>Rhabditomorpha</taxon>
        <taxon>Strongyloidea</taxon>
        <taxon>Heligmosomidae</taxon>
        <taxon>Heligmosomoides</taxon>
    </lineage>
</organism>
<evidence type="ECO:0000313" key="1">
    <source>
        <dbReference type="EMBL" id="VDP11627.1"/>
    </source>
</evidence>
<accession>A0A3P8ABT5</accession>
<keyword evidence="2" id="KW-1185">Reference proteome</keyword>
<dbReference type="Proteomes" id="UP000050761">
    <property type="component" value="Unassembled WGS sequence"/>
</dbReference>
<protein>
    <submittedName>
        <fullName evidence="1 3">Uncharacterized protein</fullName>
    </submittedName>
</protein>
<name>A0A183G955_HELPZ</name>
<dbReference type="WBParaSite" id="HPBE_0001845401-mRNA-1">
    <property type="protein sequence ID" value="HPBE_0001845401-mRNA-1"/>
    <property type="gene ID" value="HPBE_0001845401"/>
</dbReference>
<dbReference type="AlphaFoldDB" id="A0A183G955"/>